<dbReference type="InterPro" id="IPR020449">
    <property type="entry name" value="Tscrpt_reg_AraC-type_HTH"/>
</dbReference>
<dbReference type="Gene3D" id="1.10.10.60">
    <property type="entry name" value="Homeodomain-like"/>
    <property type="match status" value="1"/>
</dbReference>
<dbReference type="RefSeq" id="WP_136822862.1">
    <property type="nucleotide sequence ID" value="NZ_BMJX01000009.1"/>
</dbReference>
<dbReference type="Proteomes" id="UP000309872">
    <property type="component" value="Unassembled WGS sequence"/>
</dbReference>
<proteinExistence type="predicted"/>
<evidence type="ECO:0000313" key="6">
    <source>
        <dbReference type="Proteomes" id="UP000309872"/>
    </source>
</evidence>
<dbReference type="SUPFAM" id="SSF51215">
    <property type="entry name" value="Regulatory protein AraC"/>
    <property type="match status" value="1"/>
</dbReference>
<dbReference type="SMART" id="SM00342">
    <property type="entry name" value="HTH_ARAC"/>
    <property type="match status" value="1"/>
</dbReference>
<organism evidence="5 6">
    <name type="scientific">Sphingobacterium alkalisoli</name>
    <dbReference type="NCBI Taxonomy" id="1874115"/>
    <lineage>
        <taxon>Bacteria</taxon>
        <taxon>Pseudomonadati</taxon>
        <taxon>Bacteroidota</taxon>
        <taxon>Sphingobacteriia</taxon>
        <taxon>Sphingobacteriales</taxon>
        <taxon>Sphingobacteriaceae</taxon>
        <taxon>Sphingobacterium</taxon>
    </lineage>
</organism>
<keyword evidence="3" id="KW-0804">Transcription</keyword>
<dbReference type="GO" id="GO:0043565">
    <property type="term" value="F:sequence-specific DNA binding"/>
    <property type="evidence" value="ECO:0007669"/>
    <property type="project" value="InterPro"/>
</dbReference>
<protein>
    <submittedName>
        <fullName evidence="5">Helix-turn-helix domain-containing protein</fullName>
    </submittedName>
</protein>
<dbReference type="GO" id="GO:0003700">
    <property type="term" value="F:DNA-binding transcription factor activity"/>
    <property type="evidence" value="ECO:0007669"/>
    <property type="project" value="InterPro"/>
</dbReference>
<feature type="domain" description="HTH araC/xylS-type" evidence="4">
    <location>
        <begin position="165"/>
        <end position="267"/>
    </location>
</feature>
<keyword evidence="2" id="KW-0238">DNA-binding</keyword>
<name>A0A4U0GRK1_9SPHI</name>
<keyword evidence="1" id="KW-0805">Transcription regulation</keyword>
<dbReference type="InterPro" id="IPR009057">
    <property type="entry name" value="Homeodomain-like_sf"/>
</dbReference>
<dbReference type="EMBL" id="SUKA01000009">
    <property type="protein sequence ID" value="TJY61508.1"/>
    <property type="molecule type" value="Genomic_DNA"/>
</dbReference>
<comment type="caution">
    <text evidence="5">The sequence shown here is derived from an EMBL/GenBank/DDBJ whole genome shotgun (WGS) entry which is preliminary data.</text>
</comment>
<dbReference type="OrthoDB" id="2585681at2"/>
<dbReference type="InterPro" id="IPR003313">
    <property type="entry name" value="AraC-bd"/>
</dbReference>
<reference evidence="5 6" key="1">
    <citation type="submission" date="2019-04" db="EMBL/GenBank/DDBJ databases">
        <title>Sphingobacterium olei sp. nov., isolated from oil-contaminated soil.</title>
        <authorList>
            <person name="Liu B."/>
        </authorList>
    </citation>
    <scope>NUCLEOTIDE SEQUENCE [LARGE SCALE GENOMIC DNA]</scope>
    <source>
        <strain evidence="5 6">Y3L14</strain>
    </source>
</reference>
<dbReference type="PANTHER" id="PTHR43280">
    <property type="entry name" value="ARAC-FAMILY TRANSCRIPTIONAL REGULATOR"/>
    <property type="match status" value="1"/>
</dbReference>
<evidence type="ECO:0000313" key="5">
    <source>
        <dbReference type="EMBL" id="TJY61508.1"/>
    </source>
</evidence>
<dbReference type="PROSITE" id="PS01124">
    <property type="entry name" value="HTH_ARAC_FAMILY_2"/>
    <property type="match status" value="1"/>
</dbReference>
<evidence type="ECO:0000256" key="3">
    <source>
        <dbReference type="ARBA" id="ARBA00023163"/>
    </source>
</evidence>
<dbReference type="Pfam" id="PF12833">
    <property type="entry name" value="HTH_18"/>
    <property type="match status" value="1"/>
</dbReference>
<evidence type="ECO:0000259" key="4">
    <source>
        <dbReference type="PROSITE" id="PS01124"/>
    </source>
</evidence>
<dbReference type="Gene3D" id="2.60.120.10">
    <property type="entry name" value="Jelly Rolls"/>
    <property type="match status" value="1"/>
</dbReference>
<dbReference type="SUPFAM" id="SSF46689">
    <property type="entry name" value="Homeodomain-like"/>
    <property type="match status" value="1"/>
</dbReference>
<evidence type="ECO:0000256" key="1">
    <source>
        <dbReference type="ARBA" id="ARBA00023015"/>
    </source>
</evidence>
<gene>
    <name evidence="5" type="ORF">FAZ19_21670</name>
</gene>
<evidence type="ECO:0000256" key="2">
    <source>
        <dbReference type="ARBA" id="ARBA00023125"/>
    </source>
</evidence>
<accession>A0A4U0GRK1</accession>
<sequence>MKKSISIKNKIEAEELLKVSSFRKEIRTTEPHKHNSYFEIIYLREGSGSHTIDHTSYSIAPPTIFFVRKEQVHHWKITNVPEGYVLLLKKGFVEKSLDNELKKHLSKLSVFNCVHLKETKSIDALFNLLTLEKDFIVTEGLLKALFAKILIASKPMPLQTNKKTSGIISSFRELLNQTNDLHNSVAYYAEKFHTTPQNLNAICRKALNQSAAEVIAEHIISEAKRQLIYTECSVSEIAYNLNFSDSSHFVKFFKRYTGVTPLIFRNT</sequence>
<dbReference type="PANTHER" id="PTHR43280:SF32">
    <property type="entry name" value="TRANSCRIPTIONAL REGULATORY PROTEIN"/>
    <property type="match status" value="1"/>
</dbReference>
<keyword evidence="6" id="KW-1185">Reference proteome</keyword>
<dbReference type="AlphaFoldDB" id="A0A4U0GRK1"/>
<dbReference type="PRINTS" id="PR00032">
    <property type="entry name" value="HTHARAC"/>
</dbReference>
<dbReference type="InterPro" id="IPR037923">
    <property type="entry name" value="HTH-like"/>
</dbReference>
<dbReference type="Pfam" id="PF02311">
    <property type="entry name" value="AraC_binding"/>
    <property type="match status" value="1"/>
</dbReference>
<dbReference type="InterPro" id="IPR018060">
    <property type="entry name" value="HTH_AraC"/>
</dbReference>
<dbReference type="InterPro" id="IPR014710">
    <property type="entry name" value="RmlC-like_jellyroll"/>
</dbReference>